<accession>A0A4R3TEG4</accession>
<gene>
    <name evidence="2" type="ORF">EDD61_107109</name>
</gene>
<evidence type="ECO:0000313" key="2">
    <source>
        <dbReference type="EMBL" id="TCU60413.1"/>
    </source>
</evidence>
<keyword evidence="1" id="KW-1133">Transmembrane helix</keyword>
<feature type="transmembrane region" description="Helical" evidence="1">
    <location>
        <begin position="30"/>
        <end position="51"/>
    </location>
</feature>
<feature type="transmembrane region" description="Helical" evidence="1">
    <location>
        <begin position="255"/>
        <end position="278"/>
    </location>
</feature>
<feature type="transmembrane region" description="Helical" evidence="1">
    <location>
        <begin position="365"/>
        <end position="391"/>
    </location>
</feature>
<dbReference type="GeneID" id="73795998"/>
<feature type="transmembrane region" description="Helical" evidence="1">
    <location>
        <begin position="71"/>
        <end position="94"/>
    </location>
</feature>
<name>A0A4R3TEG4_9FIRM</name>
<keyword evidence="3" id="KW-1185">Reference proteome</keyword>
<dbReference type="AlphaFoldDB" id="A0A4R3TEG4"/>
<evidence type="ECO:0000313" key="3">
    <source>
        <dbReference type="Proteomes" id="UP000295773"/>
    </source>
</evidence>
<keyword evidence="1" id="KW-0472">Membrane</keyword>
<dbReference type="Proteomes" id="UP000295773">
    <property type="component" value="Unassembled WGS sequence"/>
</dbReference>
<feature type="transmembrane region" description="Helical" evidence="1">
    <location>
        <begin position="514"/>
        <end position="534"/>
    </location>
</feature>
<feature type="transmembrane region" description="Helical" evidence="1">
    <location>
        <begin position="443"/>
        <end position="467"/>
    </location>
</feature>
<keyword evidence="1" id="KW-0812">Transmembrane</keyword>
<feature type="transmembrane region" description="Helical" evidence="1">
    <location>
        <begin position="325"/>
        <end position="345"/>
    </location>
</feature>
<protein>
    <submittedName>
        <fullName evidence="2">ABC-2 type transport system permease protein</fullName>
    </submittedName>
</protein>
<evidence type="ECO:0000256" key="1">
    <source>
        <dbReference type="SAM" id="Phobius"/>
    </source>
</evidence>
<proteinExistence type="predicted"/>
<dbReference type="Pfam" id="PF16949">
    <property type="entry name" value="ABC_tran_2"/>
    <property type="match status" value="1"/>
</dbReference>
<dbReference type="RefSeq" id="WP_008687753.1">
    <property type="nucleotide sequence ID" value="NZ_AP024510.1"/>
</dbReference>
<feature type="transmembrane region" description="Helical" evidence="1">
    <location>
        <begin position="412"/>
        <end position="437"/>
    </location>
</feature>
<feature type="transmembrane region" description="Helical" evidence="1">
    <location>
        <begin position="186"/>
        <end position="205"/>
    </location>
</feature>
<sequence length="548" mass="61184">MRKYFSLTRTLFKNAAGMVADGKTKKMRVYLLYGFLAICFIPLLFMLYYMFQEAFKTMAPLQQSGSILAAGFHMTNLVTFLFSIFLIPGVFYFSKDSEILLSLPLKPQTILASKFSVCLLYEYVFTLIVFLPLIAGYLQNESVSILFYVFVVIIALTLPIYPLVLSSIISMLVMRFVPFFKNRDRFNMIGGILSVAFALSFSYFMNSSGMQQEDPSALVNLLIEGNNSLISMFAYLFPAVPFASHALISQDILQLGLYLLILIAALAVFLIMGKYFYFKGAIGFDETKSTRKVLNDVEMKKALTQKSKVFTYTQKELRLLLRTPVYFLNCIGTCFIFPIVIVISIMSQGESLNLAALNQIDFSGYAYYAILPGLAMGMLIGCINMISATAISREGSNVMFMKYIPMPLGKQIIAKMNAGIIVSVLTILLLFIIAYILFPMLPILYYIIAFISAIIAIFLGNELCILLDMAHPKLVWEQEAAAVKQNMSGMIAMFGGMLIAGLLIAALFLLPNDLIMPISIGICIAILLISVVIYSKMDTIACKLFKKI</sequence>
<feature type="transmembrane region" description="Helical" evidence="1">
    <location>
        <begin position="488"/>
        <end position="508"/>
    </location>
</feature>
<feature type="transmembrane region" description="Helical" evidence="1">
    <location>
        <begin position="145"/>
        <end position="174"/>
    </location>
</feature>
<organism evidence="2 3">
    <name type="scientific">Longicatena caecimuris</name>
    <dbReference type="NCBI Taxonomy" id="1796635"/>
    <lineage>
        <taxon>Bacteria</taxon>
        <taxon>Bacillati</taxon>
        <taxon>Bacillota</taxon>
        <taxon>Erysipelotrichia</taxon>
        <taxon>Erysipelotrichales</taxon>
        <taxon>Erysipelotrichaceae</taxon>
        <taxon>Longicatena</taxon>
    </lineage>
</organism>
<feature type="transmembrane region" description="Helical" evidence="1">
    <location>
        <begin position="115"/>
        <end position="139"/>
    </location>
</feature>
<dbReference type="InterPro" id="IPR031599">
    <property type="entry name" value="ABC_tran_2"/>
</dbReference>
<comment type="caution">
    <text evidence="2">The sequence shown here is derived from an EMBL/GenBank/DDBJ whole genome shotgun (WGS) entry which is preliminary data.</text>
</comment>
<dbReference type="EMBL" id="SMBP01000007">
    <property type="protein sequence ID" value="TCU60413.1"/>
    <property type="molecule type" value="Genomic_DNA"/>
</dbReference>
<reference evidence="2 3" key="1">
    <citation type="submission" date="2019-03" db="EMBL/GenBank/DDBJ databases">
        <title>Genomic Encyclopedia of Type Strains, Phase IV (KMG-IV): sequencing the most valuable type-strain genomes for metagenomic binning, comparative biology and taxonomic classification.</title>
        <authorList>
            <person name="Goeker M."/>
        </authorList>
    </citation>
    <scope>NUCLEOTIDE SEQUENCE [LARGE SCALE GENOMIC DNA]</scope>
    <source>
        <strain evidence="2 3">DSM 29481</strain>
    </source>
</reference>